<dbReference type="PATRIC" id="fig|394096.3.peg.7667"/>
<proteinExistence type="predicted"/>
<evidence type="ECO:0000313" key="2">
    <source>
        <dbReference type="Proteomes" id="UP000028725"/>
    </source>
</evidence>
<dbReference type="RefSeq" id="WP_157232362.1">
    <property type="nucleotide sequence ID" value="NZ_JMCB01000021.1"/>
</dbReference>
<dbReference type="Proteomes" id="UP000028725">
    <property type="component" value="Unassembled WGS sequence"/>
</dbReference>
<reference evidence="1 2" key="1">
    <citation type="submission" date="2014-04" db="EMBL/GenBank/DDBJ databases">
        <title>Genome assembly of Hyalangium minutum DSM 14724.</title>
        <authorList>
            <person name="Sharma G."/>
            <person name="Subramanian S."/>
        </authorList>
    </citation>
    <scope>NUCLEOTIDE SEQUENCE [LARGE SCALE GENOMIC DNA]</scope>
    <source>
        <strain evidence="1 2">DSM 14724</strain>
    </source>
</reference>
<evidence type="ECO:0000313" key="1">
    <source>
        <dbReference type="EMBL" id="KFE62498.1"/>
    </source>
</evidence>
<dbReference type="EMBL" id="JMCB01000021">
    <property type="protein sequence ID" value="KFE62498.1"/>
    <property type="molecule type" value="Genomic_DNA"/>
</dbReference>
<gene>
    <name evidence="1" type="ORF">DB31_3932</name>
</gene>
<evidence type="ECO:0008006" key="3">
    <source>
        <dbReference type="Google" id="ProtNLM"/>
    </source>
</evidence>
<organism evidence="1 2">
    <name type="scientific">Hyalangium minutum</name>
    <dbReference type="NCBI Taxonomy" id="394096"/>
    <lineage>
        <taxon>Bacteria</taxon>
        <taxon>Pseudomonadati</taxon>
        <taxon>Myxococcota</taxon>
        <taxon>Myxococcia</taxon>
        <taxon>Myxococcales</taxon>
        <taxon>Cystobacterineae</taxon>
        <taxon>Archangiaceae</taxon>
        <taxon>Hyalangium</taxon>
    </lineage>
</organism>
<sequence length="56" mass="6578">MIIFGTRGVTYNHAEGRFHCPRCSAEQGYHQKRVRRFFTLYFIPAIPLDLVGEYVD</sequence>
<dbReference type="AlphaFoldDB" id="A0A085W485"/>
<dbReference type="OrthoDB" id="5515715at2"/>
<comment type="caution">
    <text evidence="1">The sequence shown here is derived from an EMBL/GenBank/DDBJ whole genome shotgun (WGS) entry which is preliminary data.</text>
</comment>
<dbReference type="STRING" id="394096.DB31_3932"/>
<protein>
    <recommendedName>
        <fullName evidence="3">Zinc-ribbon 15 domain-containing protein</fullName>
    </recommendedName>
</protein>
<name>A0A085W485_9BACT</name>
<keyword evidence="2" id="KW-1185">Reference proteome</keyword>
<accession>A0A085W485</accession>